<evidence type="ECO:0000256" key="3">
    <source>
        <dbReference type="ARBA" id="ARBA00007812"/>
    </source>
</evidence>
<name>A0A1X0ATL2_9MYCO</name>
<dbReference type="GO" id="GO:0050660">
    <property type="term" value="F:flavin adenine dinucleotide binding"/>
    <property type="evidence" value="ECO:0007669"/>
    <property type="project" value="TreeGrafter"/>
</dbReference>
<dbReference type="InterPro" id="IPR029035">
    <property type="entry name" value="DHS-like_NAD/FAD-binding_dom"/>
</dbReference>
<comment type="catalytic activity">
    <reaction evidence="10">
        <text>2 pyruvate + H(+) = (2S)-2-acetolactate + CO2</text>
        <dbReference type="Rhea" id="RHEA:25249"/>
        <dbReference type="ChEBI" id="CHEBI:15361"/>
        <dbReference type="ChEBI" id="CHEBI:15378"/>
        <dbReference type="ChEBI" id="CHEBI:16526"/>
        <dbReference type="ChEBI" id="CHEBI:58476"/>
        <dbReference type="EC" id="2.2.1.6"/>
    </reaction>
</comment>
<dbReference type="RefSeq" id="WP_083165790.1">
    <property type="nucleotide sequence ID" value="NZ_MVHF01000021.1"/>
</dbReference>
<reference evidence="15 16" key="1">
    <citation type="submission" date="2017-02" db="EMBL/GenBank/DDBJ databases">
        <title>The new phylogeny of genus Mycobacterium.</title>
        <authorList>
            <person name="Tortoli E."/>
            <person name="Trovato A."/>
            <person name="Cirillo D.M."/>
        </authorList>
    </citation>
    <scope>NUCLEOTIDE SEQUENCE [LARGE SCALE GENOMIC DNA]</scope>
    <source>
        <strain evidence="15 16">RW6</strain>
    </source>
</reference>
<dbReference type="EC" id="2.2.1.6" evidence="4"/>
<dbReference type="Pfam" id="PF00205">
    <property type="entry name" value="TPP_enzyme_M"/>
    <property type="match status" value="1"/>
</dbReference>
<dbReference type="AlphaFoldDB" id="A0A1X0ATL2"/>
<accession>A0A1X0ATL2</accession>
<dbReference type="NCBIfam" id="NF005485">
    <property type="entry name" value="PRK07092.1"/>
    <property type="match status" value="1"/>
</dbReference>
<gene>
    <name evidence="15" type="ORF">BST13_20110</name>
</gene>
<evidence type="ECO:0000259" key="13">
    <source>
        <dbReference type="Pfam" id="PF02775"/>
    </source>
</evidence>
<proteinExistence type="inferred from homology"/>
<dbReference type="EMBL" id="MVHF01000021">
    <property type="protein sequence ID" value="ORA33245.1"/>
    <property type="molecule type" value="Genomic_DNA"/>
</dbReference>
<comment type="pathway">
    <text evidence="1">Amino-acid biosynthesis; L-isoleucine biosynthesis; L-isoleucine from 2-oxobutanoate: step 1/4.</text>
</comment>
<dbReference type="InterPro" id="IPR029061">
    <property type="entry name" value="THDP-binding"/>
</dbReference>
<keyword evidence="8 11" id="KW-0786">Thiamine pyrophosphate</keyword>
<dbReference type="PANTHER" id="PTHR18968">
    <property type="entry name" value="THIAMINE PYROPHOSPHATE ENZYMES"/>
    <property type="match status" value="1"/>
</dbReference>
<dbReference type="Pfam" id="PF02776">
    <property type="entry name" value="TPP_enzyme_N"/>
    <property type="match status" value="1"/>
</dbReference>
<evidence type="ECO:0000256" key="9">
    <source>
        <dbReference type="ARBA" id="ARBA00023304"/>
    </source>
</evidence>
<comment type="pathway">
    <text evidence="2">Amino-acid biosynthesis; L-valine biosynthesis; L-valine from pyruvate: step 1/4.</text>
</comment>
<evidence type="ECO:0000256" key="1">
    <source>
        <dbReference type="ARBA" id="ARBA00004974"/>
    </source>
</evidence>
<evidence type="ECO:0000259" key="14">
    <source>
        <dbReference type="Pfam" id="PF02776"/>
    </source>
</evidence>
<evidence type="ECO:0000313" key="16">
    <source>
        <dbReference type="Proteomes" id="UP000192448"/>
    </source>
</evidence>
<protein>
    <recommendedName>
        <fullName evidence="4">acetolactate synthase</fullName>
        <ecNumber evidence="4">2.2.1.6</ecNumber>
    </recommendedName>
</protein>
<keyword evidence="6" id="KW-0285">Flavoprotein</keyword>
<dbReference type="Pfam" id="PF02775">
    <property type="entry name" value="TPP_enzyme_C"/>
    <property type="match status" value="1"/>
</dbReference>
<keyword evidence="16" id="KW-1185">Reference proteome</keyword>
<dbReference type="GO" id="GO:0009099">
    <property type="term" value="P:L-valine biosynthetic process"/>
    <property type="evidence" value="ECO:0007669"/>
    <property type="project" value="UniProtKB-UniPathway"/>
</dbReference>
<comment type="similarity">
    <text evidence="3 11">Belongs to the TPP enzyme family.</text>
</comment>
<keyword evidence="5" id="KW-0028">Amino-acid biosynthesis</keyword>
<sequence length="539" mass="57127">MTTGAPTVHDVTYDLLRSLGLTTVFGNPGSTEQTFLANFPDDFTYVLALQEASVVAIADGFAQSTRRPALVNLHTGAGTGNGMGSLVAAYKANTPLIVTAGQQTREMVLCDPYLANRDETLLPLPWVKWAYQPARAEDVPAAFMRAYAMALQPPAGPVFLSIPLDDWEKPALGPAVVRTVSERLAPDPDRLREFAERINAASNPVLVFGPEVDRAGAWDDGVAFADKVGAAVYGSPLPDRASFPEDHRLFRGQLAMTIAGVTEVLREHDLAVVVGGQAFRYYPYVAGEYLPEGTDLLQITSDPWLAGAAPTGNSLLGDAKLVLQQLLSLIGERSDRTVPPLPARQQPATETTASAPLAPDAVYAALNAVKPADAVLVTESTSTMAQQLRWLPTTRPGSFFATASGGIGWGLPAAVGVALGDRARGVRRTVLATIGDGSFQYSVQALWTAVQHRLPIVFVVMRNGEYSILKSFALLEKTPGVPGLDLPGLDIGSLATGFGCRTVDVDSTEKLATEFTAALGADGPTVIVVPTRPEIARLG</sequence>
<dbReference type="InterPro" id="IPR012001">
    <property type="entry name" value="Thiamin_PyroP_enz_TPP-bd_dom"/>
</dbReference>
<dbReference type="InterPro" id="IPR045229">
    <property type="entry name" value="TPP_enz"/>
</dbReference>
<keyword evidence="9" id="KW-0100">Branched-chain amino acid biosynthesis</keyword>
<comment type="caution">
    <text evidence="15">The sequence shown here is derived from an EMBL/GenBank/DDBJ whole genome shotgun (WGS) entry which is preliminary data.</text>
</comment>
<evidence type="ECO:0000256" key="6">
    <source>
        <dbReference type="ARBA" id="ARBA00022630"/>
    </source>
</evidence>
<dbReference type="InterPro" id="IPR012000">
    <property type="entry name" value="Thiamin_PyroP_enz_cen_dom"/>
</dbReference>
<dbReference type="Proteomes" id="UP000192448">
    <property type="component" value="Unassembled WGS sequence"/>
</dbReference>
<dbReference type="CDD" id="cd02002">
    <property type="entry name" value="TPP_BFDC"/>
    <property type="match status" value="1"/>
</dbReference>
<dbReference type="UniPathway" id="UPA00047">
    <property type="reaction ID" value="UER00055"/>
</dbReference>
<dbReference type="SUPFAM" id="SSF52467">
    <property type="entry name" value="DHS-like NAD/FAD-binding domain"/>
    <property type="match status" value="1"/>
</dbReference>
<evidence type="ECO:0000256" key="11">
    <source>
        <dbReference type="RuleBase" id="RU362132"/>
    </source>
</evidence>
<evidence type="ECO:0000313" key="15">
    <source>
        <dbReference type="EMBL" id="ORA33245.1"/>
    </source>
</evidence>
<dbReference type="Gene3D" id="3.40.50.1220">
    <property type="entry name" value="TPP-binding domain"/>
    <property type="match status" value="1"/>
</dbReference>
<feature type="domain" description="Thiamine pyrophosphate enzyme TPP-binding" evidence="13">
    <location>
        <begin position="385"/>
        <end position="529"/>
    </location>
</feature>
<keyword evidence="7" id="KW-0274">FAD</keyword>
<dbReference type="OrthoDB" id="2443624at2"/>
<dbReference type="Gene3D" id="3.40.50.970">
    <property type="match status" value="2"/>
</dbReference>
<dbReference type="SUPFAM" id="SSF52518">
    <property type="entry name" value="Thiamin diphosphate-binding fold (THDP-binding)"/>
    <property type="match status" value="2"/>
</dbReference>
<evidence type="ECO:0000256" key="2">
    <source>
        <dbReference type="ARBA" id="ARBA00005025"/>
    </source>
</evidence>
<organism evidence="15 16">
    <name type="scientific">Mycobacterium aquaticum</name>
    <dbReference type="NCBI Taxonomy" id="1927124"/>
    <lineage>
        <taxon>Bacteria</taxon>
        <taxon>Bacillati</taxon>
        <taxon>Actinomycetota</taxon>
        <taxon>Actinomycetes</taxon>
        <taxon>Mycobacteriales</taxon>
        <taxon>Mycobacteriaceae</taxon>
        <taxon>Mycobacterium</taxon>
    </lineage>
</organism>
<evidence type="ECO:0000259" key="12">
    <source>
        <dbReference type="Pfam" id="PF00205"/>
    </source>
</evidence>
<dbReference type="GO" id="GO:0009097">
    <property type="term" value="P:isoleucine biosynthetic process"/>
    <property type="evidence" value="ECO:0007669"/>
    <property type="project" value="UniProtKB-UniPathway"/>
</dbReference>
<evidence type="ECO:0000256" key="10">
    <source>
        <dbReference type="ARBA" id="ARBA00048670"/>
    </source>
</evidence>
<dbReference type="GO" id="GO:0030976">
    <property type="term" value="F:thiamine pyrophosphate binding"/>
    <property type="evidence" value="ECO:0007669"/>
    <property type="project" value="InterPro"/>
</dbReference>
<dbReference type="GO" id="GO:0000287">
    <property type="term" value="F:magnesium ion binding"/>
    <property type="evidence" value="ECO:0007669"/>
    <property type="project" value="InterPro"/>
</dbReference>
<evidence type="ECO:0000256" key="5">
    <source>
        <dbReference type="ARBA" id="ARBA00022605"/>
    </source>
</evidence>
<dbReference type="CDD" id="cd07035">
    <property type="entry name" value="TPP_PYR_POX_like"/>
    <property type="match status" value="1"/>
</dbReference>
<evidence type="ECO:0000256" key="4">
    <source>
        <dbReference type="ARBA" id="ARBA00013145"/>
    </source>
</evidence>
<dbReference type="STRING" id="1927124.BST13_20110"/>
<dbReference type="UniPathway" id="UPA00049">
    <property type="reaction ID" value="UER00059"/>
</dbReference>
<evidence type="ECO:0000256" key="8">
    <source>
        <dbReference type="ARBA" id="ARBA00023052"/>
    </source>
</evidence>
<dbReference type="InterPro" id="IPR011766">
    <property type="entry name" value="TPP_enzyme_TPP-bd"/>
</dbReference>
<feature type="domain" description="Thiamine pyrophosphate enzyme N-terminal TPP-binding" evidence="14">
    <location>
        <begin position="7"/>
        <end position="108"/>
    </location>
</feature>
<evidence type="ECO:0000256" key="7">
    <source>
        <dbReference type="ARBA" id="ARBA00022827"/>
    </source>
</evidence>
<dbReference type="PANTHER" id="PTHR18968:SF133">
    <property type="entry name" value="BENZOYLFORMATE DECARBOXYLASE"/>
    <property type="match status" value="1"/>
</dbReference>
<feature type="domain" description="Thiamine pyrophosphate enzyme central" evidence="12">
    <location>
        <begin position="192"/>
        <end position="326"/>
    </location>
</feature>
<dbReference type="GO" id="GO:0003984">
    <property type="term" value="F:acetolactate synthase activity"/>
    <property type="evidence" value="ECO:0007669"/>
    <property type="project" value="UniProtKB-EC"/>
</dbReference>